<dbReference type="InterPro" id="IPR010255">
    <property type="entry name" value="Haem_peroxidase_sf"/>
</dbReference>
<reference evidence="8 9" key="1">
    <citation type="submission" date="2014-04" db="EMBL/GenBank/DDBJ databases">
        <authorList>
            <consortium name="DOE Joint Genome Institute"/>
            <person name="Kuo A."/>
            <person name="Martino E."/>
            <person name="Perotto S."/>
            <person name="Kohler A."/>
            <person name="Nagy L.G."/>
            <person name="Floudas D."/>
            <person name="Copeland A."/>
            <person name="Barry K.W."/>
            <person name="Cichocki N."/>
            <person name="Veneault-Fourrey C."/>
            <person name="LaButti K."/>
            <person name="Lindquist E.A."/>
            <person name="Lipzen A."/>
            <person name="Lundell T."/>
            <person name="Morin E."/>
            <person name="Murat C."/>
            <person name="Sun H."/>
            <person name="Tunlid A."/>
            <person name="Henrissat B."/>
            <person name="Grigoriev I.V."/>
            <person name="Hibbett D.S."/>
            <person name="Martin F."/>
            <person name="Nordberg H.P."/>
            <person name="Cantor M.N."/>
            <person name="Hua S.X."/>
        </authorList>
    </citation>
    <scope>NUCLEOTIDE SEQUENCE [LARGE SCALE GENOMIC DNA]</scope>
    <source>
        <strain evidence="8 9">Zn</strain>
    </source>
</reference>
<comment type="similarity">
    <text evidence="4">Belongs to the peroxidase family.</text>
</comment>
<dbReference type="EMBL" id="KN832872">
    <property type="protein sequence ID" value="KIN04979.1"/>
    <property type="molecule type" value="Genomic_DNA"/>
</dbReference>
<keyword evidence="2" id="KW-0349">Heme</keyword>
<dbReference type="GO" id="GO:0020037">
    <property type="term" value="F:heme binding"/>
    <property type="evidence" value="ECO:0007669"/>
    <property type="project" value="UniProtKB-UniRule"/>
</dbReference>
<dbReference type="InterPro" id="IPR044831">
    <property type="entry name" value="Ccp1-like"/>
</dbReference>
<dbReference type="Proteomes" id="UP000054321">
    <property type="component" value="Unassembled WGS sequence"/>
</dbReference>
<reference evidence="9" key="2">
    <citation type="submission" date="2015-01" db="EMBL/GenBank/DDBJ databases">
        <title>Evolutionary Origins and Diversification of the Mycorrhizal Mutualists.</title>
        <authorList>
            <consortium name="DOE Joint Genome Institute"/>
            <consortium name="Mycorrhizal Genomics Consortium"/>
            <person name="Kohler A."/>
            <person name="Kuo A."/>
            <person name="Nagy L.G."/>
            <person name="Floudas D."/>
            <person name="Copeland A."/>
            <person name="Barry K.W."/>
            <person name="Cichocki N."/>
            <person name="Veneault-Fourrey C."/>
            <person name="LaButti K."/>
            <person name="Lindquist E.A."/>
            <person name="Lipzen A."/>
            <person name="Lundell T."/>
            <person name="Morin E."/>
            <person name="Murat C."/>
            <person name="Riley R."/>
            <person name="Ohm R."/>
            <person name="Sun H."/>
            <person name="Tunlid A."/>
            <person name="Henrissat B."/>
            <person name="Grigoriev I.V."/>
            <person name="Hibbett D.S."/>
            <person name="Martin F."/>
        </authorList>
    </citation>
    <scope>NUCLEOTIDE SEQUENCE [LARGE SCALE GENOMIC DNA]</scope>
    <source>
        <strain evidence="9">Zn</strain>
    </source>
</reference>
<dbReference type="PRINTS" id="PR00458">
    <property type="entry name" value="PEROXIDASE"/>
</dbReference>
<dbReference type="GO" id="GO:0046872">
    <property type="term" value="F:metal ion binding"/>
    <property type="evidence" value="ECO:0007669"/>
    <property type="project" value="UniProtKB-UniRule"/>
</dbReference>
<evidence type="ECO:0000256" key="3">
    <source>
        <dbReference type="ARBA" id="ARBA00023002"/>
    </source>
</evidence>
<dbReference type="GO" id="GO:0034599">
    <property type="term" value="P:cellular response to oxidative stress"/>
    <property type="evidence" value="ECO:0007669"/>
    <property type="project" value="InterPro"/>
</dbReference>
<dbReference type="Pfam" id="PF00141">
    <property type="entry name" value="peroxidase"/>
    <property type="match status" value="1"/>
</dbReference>
<feature type="domain" description="Plant heme peroxidase family profile" evidence="7">
    <location>
        <begin position="126"/>
        <end position="355"/>
    </location>
</feature>
<keyword evidence="2" id="KW-0479">Metal-binding</keyword>
<feature type="compositionally biased region" description="Basic and acidic residues" evidence="6">
    <location>
        <begin position="553"/>
        <end position="568"/>
    </location>
</feature>
<evidence type="ECO:0000256" key="6">
    <source>
        <dbReference type="SAM" id="MobiDB-lite"/>
    </source>
</evidence>
<dbReference type="STRING" id="913774.A0A0C3D147"/>
<keyword evidence="1 5" id="KW-0575">Peroxidase</keyword>
<dbReference type="PANTHER" id="PTHR31356">
    <property type="entry name" value="THYLAKOID LUMENAL 29 KDA PROTEIN, CHLOROPLASTIC-RELATED"/>
    <property type="match status" value="1"/>
</dbReference>
<keyword evidence="5" id="KW-0732">Signal</keyword>
<dbReference type="AlphaFoldDB" id="A0A0C3D147"/>
<dbReference type="GO" id="GO:0004601">
    <property type="term" value="F:peroxidase activity"/>
    <property type="evidence" value="ECO:0007669"/>
    <property type="project" value="UniProtKB-KW"/>
</dbReference>
<dbReference type="GO" id="GO:0042744">
    <property type="term" value="P:hydrogen peroxide catabolic process"/>
    <property type="evidence" value="ECO:0007669"/>
    <property type="project" value="TreeGrafter"/>
</dbReference>
<feature type="chain" id="PRO_5006986330" description="Peroxidase" evidence="5">
    <location>
        <begin position="20"/>
        <end position="577"/>
    </location>
</feature>
<sequence>MRFLWPSLTWIILTSRFWAAQPTWPSSIDELEDVMFLGSGYKSRGFSSFVTPCSYSEHGPGRQAAAEWVQTAFHDMATTDIFYETKGSVHGGIDASLAFELNSGENIGSGLYTSLVTYARFFNSRLSISDLVALGVYTGVRACGGPAIPMRGGRIDATLAGPMGVPQPQNGIGQFTNQFMRMGYSKDDMIAMTACGHTLGGVHSDSFDDIVVPGTVRSDYQLFDGTEEFDNQIATRYINGPDINPLSVGVSKRRKKNSDFQVFSSDNNVTLKAMMNPTTFDAMCISILQRMIETVHPSAMLSDIIEPYEIKPSGLQLTLLSAGASFEFSGDIRVRTTVRKASQIGSVQILYKDINGFTVRSPIETKQAGKARGFDDNFTFYSFRTDIPILTSISSFAVTVVSTSSGNQVYDNNGKWFPISDSVRSLITTPVKMTITQKIPRNEGYPTPSPVPSLVSTSVTMIQEGIMGPYTLYSGSSTISSTVGVKYDVISGRYSDSFKDAEDLGDTCEIPDRHPLISNSSSSFSYIYSSDTSTKSKYGSSPVDISVTTAQPEPRELKPQHIGLDKLFKPTMSTERT</sequence>
<keyword evidence="9" id="KW-1185">Reference proteome</keyword>
<keyword evidence="2" id="KW-0408">Iron</keyword>
<name>A0A0C3D147_OIDMZ</name>
<dbReference type="PANTHER" id="PTHR31356:SF53">
    <property type="entry name" value="HEME PEROXIDASE"/>
    <property type="match status" value="1"/>
</dbReference>
<dbReference type="InParanoid" id="A0A0C3D147"/>
<feature type="signal peptide" evidence="5">
    <location>
        <begin position="1"/>
        <end position="19"/>
    </location>
</feature>
<dbReference type="GO" id="GO:0000302">
    <property type="term" value="P:response to reactive oxygen species"/>
    <property type="evidence" value="ECO:0007669"/>
    <property type="project" value="TreeGrafter"/>
</dbReference>
<evidence type="ECO:0000313" key="8">
    <source>
        <dbReference type="EMBL" id="KIN04979.1"/>
    </source>
</evidence>
<keyword evidence="3 5" id="KW-0560">Oxidoreductase</keyword>
<dbReference type="Gene3D" id="1.10.520.10">
    <property type="match status" value="1"/>
</dbReference>
<evidence type="ECO:0000256" key="4">
    <source>
        <dbReference type="RuleBase" id="RU004241"/>
    </source>
</evidence>
<accession>A0A0C3D147</accession>
<proteinExistence type="inferred from homology"/>
<dbReference type="EC" id="1.11.1.-" evidence="5"/>
<evidence type="ECO:0000259" key="7">
    <source>
        <dbReference type="PROSITE" id="PS50873"/>
    </source>
</evidence>
<protein>
    <recommendedName>
        <fullName evidence="5">Peroxidase</fullName>
        <ecNumber evidence="5">1.11.1.-</ecNumber>
    </recommendedName>
</protein>
<dbReference type="HOGENOM" id="CLU_004824_2_0_1"/>
<evidence type="ECO:0000256" key="2">
    <source>
        <dbReference type="ARBA" id="ARBA00022617"/>
    </source>
</evidence>
<dbReference type="SUPFAM" id="SSF48113">
    <property type="entry name" value="Heme-dependent peroxidases"/>
    <property type="match status" value="1"/>
</dbReference>
<dbReference type="PROSITE" id="PS50873">
    <property type="entry name" value="PEROXIDASE_4"/>
    <property type="match status" value="1"/>
</dbReference>
<organism evidence="8 9">
    <name type="scientific">Oidiodendron maius (strain Zn)</name>
    <dbReference type="NCBI Taxonomy" id="913774"/>
    <lineage>
        <taxon>Eukaryota</taxon>
        <taxon>Fungi</taxon>
        <taxon>Dikarya</taxon>
        <taxon>Ascomycota</taxon>
        <taxon>Pezizomycotina</taxon>
        <taxon>Leotiomycetes</taxon>
        <taxon>Leotiomycetes incertae sedis</taxon>
        <taxon>Myxotrichaceae</taxon>
        <taxon>Oidiodendron</taxon>
    </lineage>
</organism>
<evidence type="ECO:0000256" key="1">
    <source>
        <dbReference type="ARBA" id="ARBA00022559"/>
    </source>
</evidence>
<dbReference type="OrthoDB" id="5985073at2759"/>
<dbReference type="InterPro" id="IPR002016">
    <property type="entry name" value="Haem_peroxidase"/>
</dbReference>
<gene>
    <name evidence="8" type="ORF">OIDMADRAFT_157520</name>
</gene>
<evidence type="ECO:0000313" key="9">
    <source>
        <dbReference type="Proteomes" id="UP000054321"/>
    </source>
</evidence>
<feature type="region of interest" description="Disordered" evidence="6">
    <location>
        <begin position="533"/>
        <end position="577"/>
    </location>
</feature>
<evidence type="ECO:0000256" key="5">
    <source>
        <dbReference type="RuleBase" id="RU363051"/>
    </source>
</evidence>